<evidence type="ECO:0000313" key="3">
    <source>
        <dbReference type="Proteomes" id="UP000410492"/>
    </source>
</evidence>
<protein>
    <submittedName>
        <fullName evidence="2">Uncharacterized protein</fullName>
    </submittedName>
</protein>
<proteinExistence type="predicted"/>
<organism evidence="2 3">
    <name type="scientific">Callosobruchus maculatus</name>
    <name type="common">Southern cowpea weevil</name>
    <name type="synonym">Pulse bruchid</name>
    <dbReference type="NCBI Taxonomy" id="64391"/>
    <lineage>
        <taxon>Eukaryota</taxon>
        <taxon>Metazoa</taxon>
        <taxon>Ecdysozoa</taxon>
        <taxon>Arthropoda</taxon>
        <taxon>Hexapoda</taxon>
        <taxon>Insecta</taxon>
        <taxon>Pterygota</taxon>
        <taxon>Neoptera</taxon>
        <taxon>Endopterygota</taxon>
        <taxon>Coleoptera</taxon>
        <taxon>Polyphaga</taxon>
        <taxon>Cucujiformia</taxon>
        <taxon>Chrysomeloidea</taxon>
        <taxon>Chrysomelidae</taxon>
        <taxon>Bruchinae</taxon>
        <taxon>Bruchini</taxon>
        <taxon>Callosobruchus</taxon>
    </lineage>
</organism>
<dbReference type="Proteomes" id="UP000410492">
    <property type="component" value="Unassembled WGS sequence"/>
</dbReference>
<evidence type="ECO:0000256" key="1">
    <source>
        <dbReference type="SAM" id="MobiDB-lite"/>
    </source>
</evidence>
<feature type="compositionally biased region" description="Polar residues" evidence="1">
    <location>
        <begin position="1"/>
        <end position="17"/>
    </location>
</feature>
<accession>A0A653BXG5</accession>
<dbReference type="EMBL" id="CAACVG010006226">
    <property type="protein sequence ID" value="VEN39986.1"/>
    <property type="molecule type" value="Genomic_DNA"/>
</dbReference>
<reference evidence="2 3" key="1">
    <citation type="submission" date="2019-01" db="EMBL/GenBank/DDBJ databases">
        <authorList>
            <person name="Sayadi A."/>
        </authorList>
    </citation>
    <scope>NUCLEOTIDE SEQUENCE [LARGE SCALE GENOMIC DNA]</scope>
</reference>
<feature type="region of interest" description="Disordered" evidence="1">
    <location>
        <begin position="1"/>
        <end position="23"/>
    </location>
</feature>
<gene>
    <name evidence="2" type="ORF">CALMAC_LOCUS4314</name>
</gene>
<evidence type="ECO:0000313" key="2">
    <source>
        <dbReference type="EMBL" id="VEN39986.1"/>
    </source>
</evidence>
<dbReference type="AlphaFoldDB" id="A0A653BXG5"/>
<name>A0A653BXG5_CALMS</name>
<keyword evidence="3" id="KW-1185">Reference proteome</keyword>
<sequence>MRLEQLQSIGSAASSRTVPGAEAHKEGFERGSWCVRWSLPFRDLGARSTIHLGVECRPARTQREWQRQGSAVHTHAQGCQHCRRVHTKKGDVYVLHEYLCRKIASKQLDVVQMTIVGGKLDNNLLNHEISKEYSKELKVAMLTSTGNVLLWQESDPQLCVFIQ</sequence>
<dbReference type="OrthoDB" id="1893551at2759"/>